<organism evidence="8 9">
    <name type="scientific">Sphingomonas aurea</name>
    <dbReference type="NCBI Taxonomy" id="3063994"/>
    <lineage>
        <taxon>Bacteria</taxon>
        <taxon>Pseudomonadati</taxon>
        <taxon>Pseudomonadota</taxon>
        <taxon>Alphaproteobacteria</taxon>
        <taxon>Sphingomonadales</taxon>
        <taxon>Sphingomonadaceae</taxon>
        <taxon>Sphingomonas</taxon>
    </lineage>
</organism>
<dbReference type="RefSeq" id="WP_305173930.1">
    <property type="nucleotide sequence ID" value="NZ_JAUUDS010000007.1"/>
</dbReference>
<evidence type="ECO:0000256" key="1">
    <source>
        <dbReference type="ARBA" id="ARBA00009764"/>
    </source>
</evidence>
<keyword evidence="8" id="KW-0966">Cell projection</keyword>
<keyword evidence="5" id="KW-0964">Secreted</keyword>
<name>A0ABT9EN06_9SPHN</name>
<comment type="function">
    <text evidence="5">Required for morphogenesis and for the elongation of the flagellar filament by facilitating polymerization of the flagellin monomers at the tip of growing filament. Forms a capping structure, which prevents flagellin subunits (transported through the central channel of the flagellum) from leaking out without polymerization at the distal end.</text>
</comment>
<evidence type="ECO:0000313" key="9">
    <source>
        <dbReference type="Proteomes" id="UP001230685"/>
    </source>
</evidence>
<evidence type="ECO:0000256" key="5">
    <source>
        <dbReference type="RuleBase" id="RU362066"/>
    </source>
</evidence>
<dbReference type="InterPro" id="IPR010809">
    <property type="entry name" value="FliD_C"/>
</dbReference>
<evidence type="ECO:0000256" key="2">
    <source>
        <dbReference type="ARBA" id="ARBA00011255"/>
    </source>
</evidence>
<comment type="subcellular location">
    <subcellularLocation>
        <location evidence="5">Secreted</location>
    </subcellularLocation>
    <subcellularLocation>
        <location evidence="5">Bacterial flagellum</location>
    </subcellularLocation>
</comment>
<dbReference type="Proteomes" id="UP001230685">
    <property type="component" value="Unassembled WGS sequence"/>
</dbReference>
<accession>A0ABT9EN06</accession>
<evidence type="ECO:0000256" key="3">
    <source>
        <dbReference type="ARBA" id="ARBA00023054"/>
    </source>
</evidence>
<reference evidence="8 9" key="1">
    <citation type="submission" date="2023-07" db="EMBL/GenBank/DDBJ databases">
        <authorList>
            <person name="Kim M.K."/>
        </authorList>
    </citation>
    <scope>NUCLEOTIDE SEQUENCE [LARGE SCALE GENOMIC DNA]</scope>
    <source>
        <strain evidence="8 9">KR1UV-12</strain>
    </source>
</reference>
<comment type="caution">
    <text evidence="8">The sequence shown here is derived from an EMBL/GenBank/DDBJ whole genome shotgun (WGS) entry which is preliminary data.</text>
</comment>
<feature type="domain" description="Flagellar hook-associated protein 2 N-terminal" evidence="6">
    <location>
        <begin position="24"/>
        <end position="122"/>
    </location>
</feature>
<evidence type="ECO:0000259" key="6">
    <source>
        <dbReference type="Pfam" id="PF02465"/>
    </source>
</evidence>
<dbReference type="PANTHER" id="PTHR30288">
    <property type="entry name" value="FLAGELLAR CAP/ASSEMBLY PROTEIN FLID"/>
    <property type="match status" value="1"/>
</dbReference>
<dbReference type="InterPro" id="IPR003481">
    <property type="entry name" value="FliD_N"/>
</dbReference>
<dbReference type="EMBL" id="JAUUDS010000007">
    <property type="protein sequence ID" value="MDP1028220.1"/>
    <property type="molecule type" value="Genomic_DNA"/>
</dbReference>
<comment type="subunit">
    <text evidence="2 5">Homopentamer.</text>
</comment>
<keyword evidence="8" id="KW-0969">Cilium</keyword>
<evidence type="ECO:0000259" key="7">
    <source>
        <dbReference type="Pfam" id="PF07195"/>
    </source>
</evidence>
<keyword evidence="3" id="KW-0175">Coiled coil</keyword>
<keyword evidence="9" id="KW-1185">Reference proteome</keyword>
<comment type="similarity">
    <text evidence="1 5">Belongs to the FliD family.</text>
</comment>
<keyword evidence="4 5" id="KW-0975">Bacterial flagellum</keyword>
<proteinExistence type="inferred from homology"/>
<sequence>MTTVSSTSSSSSSTSIAQTLGAGSGIDIKSLVSSLVDAQFSAKNSQFTKKSDALTAQISGVAKLKAGITGFDSALKSLVNGGTLTTQPYSSSTGVVNVSAIAGANVAGLSAQMTVEQLAGAQAATTKTAIPATQAFRGGTLTVNIGSYVTTNGTTTLSPTKSVPITIAPNATLDQIAAQIKAKTGLQTTLVNDNGGVRLTIKGSTGAAQAFEIVGTDDNASDAGQGLATLSVGAGATGTTIGATAKDALLTLDGASFSRPTNSISDLLTGVKLDLVSTTSATTPSVTLGTTAPGSALTQAVQDVVATFNELKSLISEETNSVDGVLRTDTTATALTRALSTLTTKKLATSTTGGPQTLADLGIATQRDGSLTLDTAKLAAVMARDPAGVEAIFATGTDGKGGLSGALSAITATATDKTYGLDAATTRYTKAQKTIADQQTKAGTDATAMSTRLTQQYAAMDTRVAAYKASQTFLEQQIKVWTKSDS</sequence>
<dbReference type="Pfam" id="PF02465">
    <property type="entry name" value="FliD_N"/>
    <property type="match status" value="1"/>
</dbReference>
<evidence type="ECO:0000313" key="8">
    <source>
        <dbReference type="EMBL" id="MDP1028220.1"/>
    </source>
</evidence>
<evidence type="ECO:0000256" key="4">
    <source>
        <dbReference type="ARBA" id="ARBA00023143"/>
    </source>
</evidence>
<dbReference type="PANTHER" id="PTHR30288:SF0">
    <property type="entry name" value="FLAGELLAR HOOK-ASSOCIATED PROTEIN 2"/>
    <property type="match status" value="1"/>
</dbReference>
<dbReference type="InterPro" id="IPR040026">
    <property type="entry name" value="FliD"/>
</dbReference>
<feature type="domain" description="Flagellar hook-associated protein 2 C-terminal" evidence="7">
    <location>
        <begin position="245"/>
        <end position="468"/>
    </location>
</feature>
<gene>
    <name evidence="8" type="primary">fliD</name>
    <name evidence="8" type="ORF">Q5H91_13430</name>
</gene>
<protein>
    <recommendedName>
        <fullName evidence="5">Flagellar hook-associated protein 2</fullName>
        <shortName evidence="5">HAP2</shortName>
    </recommendedName>
    <alternativeName>
        <fullName evidence="5">Flagellar cap protein</fullName>
    </alternativeName>
</protein>
<dbReference type="Pfam" id="PF07195">
    <property type="entry name" value="FliD_C"/>
    <property type="match status" value="1"/>
</dbReference>
<keyword evidence="8" id="KW-0282">Flagellum</keyword>